<gene>
    <name evidence="1" type="ORF">H9710_04375</name>
</gene>
<sequence length="145" mass="15572">MEKVFLSRTIQQDLWADSCMVKEERRNPFLQNFLKGATSMKRPKKILALLLVLVLSLTMALPAAAAGPYAITIQNDRPGHTYEAYQIFAGAVSSGEEQGGNVSGPILTQITWGDGVQGDALRAALQEADGEKYGACQTAADVADV</sequence>
<accession>A0A9D2MVZ7</accession>
<reference evidence="1" key="2">
    <citation type="submission" date="2021-04" db="EMBL/GenBank/DDBJ databases">
        <authorList>
            <person name="Gilroy R."/>
        </authorList>
    </citation>
    <scope>NUCLEOTIDE SEQUENCE</scope>
    <source>
        <strain evidence="1">CHK185-1770</strain>
    </source>
</reference>
<protein>
    <submittedName>
        <fullName evidence="1">Uncharacterized protein</fullName>
    </submittedName>
</protein>
<dbReference type="AlphaFoldDB" id="A0A9D2MVZ7"/>
<proteinExistence type="predicted"/>
<organism evidence="1 2">
    <name type="scientific">Candidatus Acutalibacter pullicola</name>
    <dbReference type="NCBI Taxonomy" id="2838417"/>
    <lineage>
        <taxon>Bacteria</taxon>
        <taxon>Bacillati</taxon>
        <taxon>Bacillota</taxon>
        <taxon>Clostridia</taxon>
        <taxon>Eubacteriales</taxon>
        <taxon>Acutalibacteraceae</taxon>
        <taxon>Acutalibacter</taxon>
    </lineage>
</organism>
<evidence type="ECO:0000313" key="1">
    <source>
        <dbReference type="EMBL" id="HJB97798.1"/>
    </source>
</evidence>
<dbReference type="Proteomes" id="UP000826793">
    <property type="component" value="Unassembled WGS sequence"/>
</dbReference>
<comment type="caution">
    <text evidence="1">The sequence shown here is derived from an EMBL/GenBank/DDBJ whole genome shotgun (WGS) entry which is preliminary data.</text>
</comment>
<reference evidence="1" key="1">
    <citation type="journal article" date="2021" name="PeerJ">
        <title>Extensive microbial diversity within the chicken gut microbiome revealed by metagenomics and culture.</title>
        <authorList>
            <person name="Gilroy R."/>
            <person name="Ravi A."/>
            <person name="Getino M."/>
            <person name="Pursley I."/>
            <person name="Horton D.L."/>
            <person name="Alikhan N.F."/>
            <person name="Baker D."/>
            <person name="Gharbi K."/>
            <person name="Hall N."/>
            <person name="Watson M."/>
            <person name="Adriaenssens E.M."/>
            <person name="Foster-Nyarko E."/>
            <person name="Jarju S."/>
            <person name="Secka A."/>
            <person name="Antonio M."/>
            <person name="Oren A."/>
            <person name="Chaudhuri R.R."/>
            <person name="La Ragione R."/>
            <person name="Hildebrand F."/>
            <person name="Pallen M.J."/>
        </authorList>
    </citation>
    <scope>NUCLEOTIDE SEQUENCE</scope>
    <source>
        <strain evidence="1">CHK185-1770</strain>
    </source>
</reference>
<dbReference type="EMBL" id="DWXG01000036">
    <property type="protein sequence ID" value="HJB97798.1"/>
    <property type="molecule type" value="Genomic_DNA"/>
</dbReference>
<name>A0A9D2MVZ7_9FIRM</name>
<evidence type="ECO:0000313" key="2">
    <source>
        <dbReference type="Proteomes" id="UP000826793"/>
    </source>
</evidence>